<dbReference type="SUPFAM" id="SSF111369">
    <property type="entry name" value="HlyD-like secretion proteins"/>
    <property type="match status" value="1"/>
</dbReference>
<feature type="region of interest" description="Disordered" evidence="3">
    <location>
        <begin position="443"/>
        <end position="487"/>
    </location>
</feature>
<name>A0A398C701_9BURK</name>
<sequence length="487" mass="50294">MVHTFMVVCIIFCIPSGWAPLRRVARGFQSPTRLARLPVSPAASPKEFLMPDLQRATFAPVFSALALLGRPPRSVNRLAIAGAMVLALTACGKGDAPKGPPGGGMPPPEVGVITVEPREVGLLTELPGRLEASRVAQVRARVSGIVQKRLFREGSDVKAGQSLYRIDDAPYAAAVQSAQAALARAEANLSQSSALAQRYKPLLAANAVSQQDYATAVAAQQANAADVAAAKAAVTTAQINLKYANVVAPISGRIGQSLVTEGALVGQGEATQLAVIQQINPLYVNFTQSAAQVMALRSAMEAGRLKSASGTQAAVVRLVLEDGTEYGEPAKLLFSDLTVDASTGQITLRAEVPNPGMRLLPGLYVRVRLEQAQAGNAVLLPQQAVTRSAGGDSVLVVGADGKTVPRQVKLGGQQNGNWVVLEGLQKGEQVVVDGFQKLRGNAPVKAVPWSPPGAKKADGPASPAADASPGGASSAKAPASSASAAKR</sequence>
<dbReference type="Gene3D" id="2.40.50.100">
    <property type="match status" value="1"/>
</dbReference>
<dbReference type="AlphaFoldDB" id="A0A398C701"/>
<dbReference type="EMBL" id="QXJC01000003">
    <property type="protein sequence ID" value="RID98782.1"/>
    <property type="molecule type" value="Genomic_DNA"/>
</dbReference>
<feature type="domain" description="Multidrug resistance protein MdtA-like barrel-sandwich hybrid" evidence="5">
    <location>
        <begin position="134"/>
        <end position="277"/>
    </location>
</feature>
<evidence type="ECO:0000313" key="9">
    <source>
        <dbReference type="Proteomes" id="UP000266302"/>
    </source>
</evidence>
<dbReference type="Gene3D" id="2.40.420.20">
    <property type="match status" value="1"/>
</dbReference>
<dbReference type="PANTHER" id="PTHR30158">
    <property type="entry name" value="ACRA/E-RELATED COMPONENT OF DRUG EFFLUX TRANSPORTER"/>
    <property type="match status" value="1"/>
</dbReference>
<dbReference type="InterPro" id="IPR058625">
    <property type="entry name" value="MdtA-like_BSH"/>
</dbReference>
<evidence type="ECO:0000259" key="7">
    <source>
        <dbReference type="Pfam" id="PF25967"/>
    </source>
</evidence>
<feature type="domain" description="Multidrug resistance protein MdtA-like C-terminal permuted SH3" evidence="7">
    <location>
        <begin position="376"/>
        <end position="437"/>
    </location>
</feature>
<dbReference type="GO" id="GO:0046677">
    <property type="term" value="P:response to antibiotic"/>
    <property type="evidence" value="ECO:0007669"/>
    <property type="project" value="TreeGrafter"/>
</dbReference>
<evidence type="ECO:0000256" key="3">
    <source>
        <dbReference type="SAM" id="MobiDB-lite"/>
    </source>
</evidence>
<dbReference type="InterPro" id="IPR006143">
    <property type="entry name" value="RND_pump_MFP"/>
</dbReference>
<proteinExistence type="inferred from homology"/>
<dbReference type="Pfam" id="PF25944">
    <property type="entry name" value="Beta-barrel_RND"/>
    <property type="match status" value="1"/>
</dbReference>
<dbReference type="Pfam" id="PF25917">
    <property type="entry name" value="BSH_RND"/>
    <property type="match status" value="1"/>
</dbReference>
<dbReference type="InterPro" id="IPR058626">
    <property type="entry name" value="MdtA-like_b-barrel"/>
</dbReference>
<dbReference type="InterPro" id="IPR058627">
    <property type="entry name" value="MdtA-like_C"/>
</dbReference>
<comment type="subcellular location">
    <subcellularLocation>
        <location evidence="1">Cell envelope</location>
    </subcellularLocation>
</comment>
<dbReference type="Pfam" id="PF25967">
    <property type="entry name" value="RND-MFP_C"/>
    <property type="match status" value="1"/>
</dbReference>
<reference evidence="8 9" key="1">
    <citation type="submission" date="2018-09" db="EMBL/GenBank/DDBJ databases">
        <title>Draft genome of Simplicispira sp. NY-02.</title>
        <authorList>
            <person name="Im W.T."/>
        </authorList>
    </citation>
    <scope>NUCLEOTIDE SEQUENCE [LARGE SCALE GENOMIC DNA]</scope>
    <source>
        <strain evidence="8 9">NY-02</strain>
    </source>
</reference>
<dbReference type="PANTHER" id="PTHR30158:SF3">
    <property type="entry name" value="MULTIDRUG EFFLUX PUMP SUBUNIT ACRA-RELATED"/>
    <property type="match status" value="1"/>
</dbReference>
<comment type="caution">
    <text evidence="8">The sequence shown here is derived from an EMBL/GenBank/DDBJ whole genome shotgun (WGS) entry which is preliminary data.</text>
</comment>
<evidence type="ECO:0000313" key="8">
    <source>
        <dbReference type="EMBL" id="RID98782.1"/>
    </source>
</evidence>
<evidence type="ECO:0000259" key="4">
    <source>
        <dbReference type="Pfam" id="PF25876"/>
    </source>
</evidence>
<dbReference type="FunFam" id="2.40.420.20:FF:000001">
    <property type="entry name" value="Efflux RND transporter periplasmic adaptor subunit"/>
    <property type="match status" value="1"/>
</dbReference>
<dbReference type="Gene3D" id="2.40.30.170">
    <property type="match status" value="1"/>
</dbReference>
<dbReference type="GO" id="GO:0022857">
    <property type="term" value="F:transmembrane transporter activity"/>
    <property type="evidence" value="ECO:0007669"/>
    <property type="project" value="InterPro"/>
</dbReference>
<dbReference type="Pfam" id="PF25876">
    <property type="entry name" value="HH_MFP_RND"/>
    <property type="match status" value="1"/>
</dbReference>
<dbReference type="NCBIfam" id="TIGR01730">
    <property type="entry name" value="RND_mfp"/>
    <property type="match status" value="1"/>
</dbReference>
<dbReference type="Gene3D" id="1.10.287.470">
    <property type="entry name" value="Helix hairpin bin"/>
    <property type="match status" value="1"/>
</dbReference>
<feature type="compositionally biased region" description="Low complexity" evidence="3">
    <location>
        <begin position="459"/>
        <end position="487"/>
    </location>
</feature>
<evidence type="ECO:0000259" key="6">
    <source>
        <dbReference type="Pfam" id="PF25944"/>
    </source>
</evidence>
<accession>A0A398C701</accession>
<evidence type="ECO:0000256" key="1">
    <source>
        <dbReference type="ARBA" id="ARBA00004196"/>
    </source>
</evidence>
<comment type="similarity">
    <text evidence="2">Belongs to the membrane fusion protein (MFP) (TC 8.A.1) family.</text>
</comment>
<keyword evidence="9" id="KW-1185">Reference proteome</keyword>
<gene>
    <name evidence="8" type="ORF">D3F03_07720</name>
</gene>
<protein>
    <submittedName>
        <fullName evidence="8">Efflux RND transporter periplasmic adaptor subunit</fullName>
    </submittedName>
</protein>
<evidence type="ECO:0000259" key="5">
    <source>
        <dbReference type="Pfam" id="PF25917"/>
    </source>
</evidence>
<feature type="domain" description="Multidrug resistance protein MdtA-like alpha-helical hairpin" evidence="4">
    <location>
        <begin position="175"/>
        <end position="244"/>
    </location>
</feature>
<dbReference type="GO" id="GO:0005886">
    <property type="term" value="C:plasma membrane"/>
    <property type="evidence" value="ECO:0007669"/>
    <property type="project" value="UniProtKB-SubCell"/>
</dbReference>
<feature type="domain" description="Multidrug resistance protein MdtA-like beta-barrel" evidence="6">
    <location>
        <begin position="281"/>
        <end position="371"/>
    </location>
</feature>
<organism evidence="8 9">
    <name type="scientific">Simplicispira hankyongi</name>
    <dbReference type="NCBI Taxonomy" id="2315688"/>
    <lineage>
        <taxon>Bacteria</taxon>
        <taxon>Pseudomonadati</taxon>
        <taxon>Pseudomonadota</taxon>
        <taxon>Betaproteobacteria</taxon>
        <taxon>Burkholderiales</taxon>
        <taxon>Comamonadaceae</taxon>
        <taxon>Simplicispira</taxon>
    </lineage>
</organism>
<dbReference type="Proteomes" id="UP000266302">
    <property type="component" value="Unassembled WGS sequence"/>
</dbReference>
<evidence type="ECO:0000256" key="2">
    <source>
        <dbReference type="ARBA" id="ARBA00009477"/>
    </source>
</evidence>
<dbReference type="InterPro" id="IPR058624">
    <property type="entry name" value="MdtA-like_HH"/>
</dbReference>